<evidence type="ECO:0000256" key="1">
    <source>
        <dbReference type="SAM" id="MobiDB-lite"/>
    </source>
</evidence>
<protein>
    <submittedName>
        <fullName evidence="2">Uncharacterized protein</fullName>
    </submittedName>
</protein>
<name>A0AAD3U084_9TREE</name>
<feature type="compositionally biased region" description="Polar residues" evidence="1">
    <location>
        <begin position="32"/>
        <end position="41"/>
    </location>
</feature>
<sequence length="138" mass="15525">MATEIPRRPQLAHGLECWQTGHLPTISEESRNTSSRASPHNTTRRRQSKPDWPWDSGDEEYIENAPPKADAHACLGWEIQEYSERQLLGEASSSTDDDIGLFVAPNVNLKTPTILVTPPPATRILMRFPRPKGIVVRM</sequence>
<feature type="region of interest" description="Disordered" evidence="1">
    <location>
        <begin position="1"/>
        <end position="63"/>
    </location>
</feature>
<keyword evidence="3" id="KW-1185">Reference proteome</keyword>
<proteinExistence type="predicted"/>
<evidence type="ECO:0000313" key="3">
    <source>
        <dbReference type="Proteomes" id="UP001222932"/>
    </source>
</evidence>
<comment type="caution">
    <text evidence="2">The sequence shown here is derived from an EMBL/GenBank/DDBJ whole genome shotgun (WGS) entry which is preliminary data.</text>
</comment>
<organism evidence="2 3">
    <name type="scientific">Cutaneotrichosporon spelunceum</name>
    <dbReference type="NCBI Taxonomy" id="1672016"/>
    <lineage>
        <taxon>Eukaryota</taxon>
        <taxon>Fungi</taxon>
        <taxon>Dikarya</taxon>
        <taxon>Basidiomycota</taxon>
        <taxon>Agaricomycotina</taxon>
        <taxon>Tremellomycetes</taxon>
        <taxon>Trichosporonales</taxon>
        <taxon>Trichosporonaceae</taxon>
        <taxon>Cutaneotrichosporon</taxon>
    </lineage>
</organism>
<gene>
    <name evidence="2" type="ORF">CspeluHIS016_0900230</name>
</gene>
<accession>A0AAD3U084</accession>
<dbReference type="AlphaFoldDB" id="A0AAD3U084"/>
<evidence type="ECO:0000313" key="2">
    <source>
        <dbReference type="EMBL" id="GMK59806.1"/>
    </source>
</evidence>
<reference evidence="2" key="2">
    <citation type="submission" date="2023-06" db="EMBL/GenBank/DDBJ databases">
        <authorList>
            <person name="Kobayashi Y."/>
            <person name="Kayamori A."/>
            <person name="Aoki K."/>
            <person name="Shiwa Y."/>
            <person name="Fujita N."/>
            <person name="Sugita T."/>
            <person name="Iwasaki W."/>
            <person name="Tanaka N."/>
            <person name="Takashima M."/>
        </authorList>
    </citation>
    <scope>NUCLEOTIDE SEQUENCE</scope>
    <source>
        <strain evidence="2">HIS016</strain>
    </source>
</reference>
<reference evidence="2" key="1">
    <citation type="journal article" date="2023" name="BMC Genomics">
        <title>Chromosome-level genome assemblies of Cutaneotrichosporon spp. (Trichosporonales, Basidiomycota) reveal imbalanced evolution between nucleotide sequences and chromosome synteny.</title>
        <authorList>
            <person name="Kobayashi Y."/>
            <person name="Kayamori A."/>
            <person name="Aoki K."/>
            <person name="Shiwa Y."/>
            <person name="Matsutani M."/>
            <person name="Fujita N."/>
            <person name="Sugita T."/>
            <person name="Iwasaki W."/>
            <person name="Tanaka N."/>
            <person name="Takashima M."/>
        </authorList>
    </citation>
    <scope>NUCLEOTIDE SEQUENCE</scope>
    <source>
        <strain evidence="2">HIS016</strain>
    </source>
</reference>
<dbReference type="Proteomes" id="UP001222932">
    <property type="component" value="Unassembled WGS sequence"/>
</dbReference>
<dbReference type="EMBL" id="BTCM01000009">
    <property type="protein sequence ID" value="GMK59806.1"/>
    <property type="molecule type" value="Genomic_DNA"/>
</dbReference>